<evidence type="ECO:0000313" key="4">
    <source>
        <dbReference type="EMBL" id="KIH57347.1"/>
    </source>
</evidence>
<proteinExistence type="predicted"/>
<protein>
    <recommendedName>
        <fullName evidence="3">SAM domain-containing protein</fullName>
    </recommendedName>
</protein>
<dbReference type="Gene3D" id="1.10.150.50">
    <property type="entry name" value="Transcription Factor, Ets-1"/>
    <property type="match status" value="1"/>
</dbReference>
<name>A0A0C2D5J6_9BILA</name>
<reference evidence="4 5" key="1">
    <citation type="submission" date="2013-12" db="EMBL/GenBank/DDBJ databases">
        <title>Draft genome of the parsitic nematode Ancylostoma duodenale.</title>
        <authorList>
            <person name="Mitreva M."/>
        </authorList>
    </citation>
    <scope>NUCLEOTIDE SEQUENCE [LARGE SCALE GENOMIC DNA]</scope>
    <source>
        <strain evidence="4 5">Zhejiang</strain>
    </source>
</reference>
<dbReference type="AlphaFoldDB" id="A0A0C2D5J6"/>
<dbReference type="PANTHER" id="PTHR12587">
    <property type="entry name" value="LAR INTERACTING PROTEIN LIP -RELATED PROTEIN"/>
    <property type="match status" value="1"/>
</dbReference>
<dbReference type="Proteomes" id="UP000054047">
    <property type="component" value="Unassembled WGS sequence"/>
</dbReference>
<keyword evidence="1" id="KW-0677">Repeat</keyword>
<evidence type="ECO:0000256" key="1">
    <source>
        <dbReference type="ARBA" id="ARBA00022737"/>
    </source>
</evidence>
<gene>
    <name evidence="4" type="ORF">ANCDUO_12462</name>
</gene>
<dbReference type="OrthoDB" id="2132119at2759"/>
<dbReference type="PROSITE" id="PS50105">
    <property type="entry name" value="SAM_DOMAIN"/>
    <property type="match status" value="1"/>
</dbReference>
<dbReference type="GO" id="GO:0048786">
    <property type="term" value="C:presynaptic active zone"/>
    <property type="evidence" value="ECO:0007669"/>
    <property type="project" value="TreeGrafter"/>
</dbReference>
<keyword evidence="2" id="KW-0175">Coiled coil</keyword>
<dbReference type="EMBL" id="KN734477">
    <property type="protein sequence ID" value="KIH57347.1"/>
    <property type="molecule type" value="Genomic_DNA"/>
</dbReference>
<dbReference type="SMART" id="SM00454">
    <property type="entry name" value="SAM"/>
    <property type="match status" value="1"/>
</dbReference>
<accession>A0A0C2D5J6</accession>
<evidence type="ECO:0000259" key="3">
    <source>
        <dbReference type="PROSITE" id="PS50105"/>
    </source>
</evidence>
<feature type="domain" description="SAM" evidence="3">
    <location>
        <begin position="20"/>
        <end position="89"/>
    </location>
</feature>
<dbReference type="PANTHER" id="PTHR12587:SF20">
    <property type="entry name" value="LIPRIN-ALPHA, ISOFORM E"/>
    <property type="match status" value="1"/>
</dbReference>
<keyword evidence="5" id="KW-1185">Reference proteome</keyword>
<sequence length="107" mass="11948">MSQLVEPMLSFLANLDLLVWSNERVQRWVEEIGLGAYASNLTDSGVHGALIAQDDTFDSQAFALSLQMSPQDQHGRQVLEKHFAVLVSEYRTPAQLRHPVMVPPSTN</sequence>
<evidence type="ECO:0000313" key="5">
    <source>
        <dbReference type="Proteomes" id="UP000054047"/>
    </source>
</evidence>
<organism evidence="4 5">
    <name type="scientific">Ancylostoma duodenale</name>
    <dbReference type="NCBI Taxonomy" id="51022"/>
    <lineage>
        <taxon>Eukaryota</taxon>
        <taxon>Metazoa</taxon>
        <taxon>Ecdysozoa</taxon>
        <taxon>Nematoda</taxon>
        <taxon>Chromadorea</taxon>
        <taxon>Rhabditida</taxon>
        <taxon>Rhabditina</taxon>
        <taxon>Rhabditomorpha</taxon>
        <taxon>Strongyloidea</taxon>
        <taxon>Ancylostomatidae</taxon>
        <taxon>Ancylostomatinae</taxon>
        <taxon>Ancylostoma</taxon>
    </lineage>
</organism>
<evidence type="ECO:0000256" key="2">
    <source>
        <dbReference type="ARBA" id="ARBA00023054"/>
    </source>
</evidence>
<dbReference type="InterPro" id="IPR013761">
    <property type="entry name" value="SAM/pointed_sf"/>
</dbReference>
<dbReference type="SUPFAM" id="SSF47769">
    <property type="entry name" value="SAM/Pointed domain"/>
    <property type="match status" value="1"/>
</dbReference>
<dbReference type="Pfam" id="PF07647">
    <property type="entry name" value="SAM_2"/>
    <property type="match status" value="1"/>
</dbReference>
<dbReference type="GO" id="GO:0050808">
    <property type="term" value="P:synapse organization"/>
    <property type="evidence" value="ECO:0007669"/>
    <property type="project" value="TreeGrafter"/>
</dbReference>
<dbReference type="InterPro" id="IPR001660">
    <property type="entry name" value="SAM"/>
</dbReference>
<dbReference type="InterPro" id="IPR029515">
    <property type="entry name" value="Liprin"/>
</dbReference>